<protein>
    <submittedName>
        <fullName evidence="4">GNAT family N-acetyltransferase</fullName>
    </submittedName>
</protein>
<keyword evidence="5" id="KW-1185">Reference proteome</keyword>
<evidence type="ECO:0000259" key="3">
    <source>
        <dbReference type="PROSITE" id="PS51186"/>
    </source>
</evidence>
<proteinExistence type="predicted"/>
<dbReference type="Pfam" id="PF00583">
    <property type="entry name" value="Acetyltransf_1"/>
    <property type="match status" value="1"/>
</dbReference>
<sequence>MLCRYKKAYEKISMGLLSFMPNEKDLKKLLETIHQYESNPDWHLFVWKKDEDVVGIVGVRMEGTEGVIQHISVNPSHRGEGIGKNMVQTLSNILQTTTVKPTEEIKPFFEKCNADKEEN</sequence>
<organism evidence="4 5">
    <name type="scientific">Psychrobacillus faecigallinarum</name>
    <dbReference type="NCBI Taxonomy" id="2762235"/>
    <lineage>
        <taxon>Bacteria</taxon>
        <taxon>Bacillati</taxon>
        <taxon>Bacillota</taxon>
        <taxon>Bacilli</taxon>
        <taxon>Bacillales</taxon>
        <taxon>Bacillaceae</taxon>
        <taxon>Psychrobacillus</taxon>
    </lineage>
</organism>
<dbReference type="PANTHER" id="PTHR43800">
    <property type="entry name" value="PEPTIDYL-LYSINE N-ACETYLTRANSFERASE YJAB"/>
    <property type="match status" value="1"/>
</dbReference>
<accession>A0ABR8RBM9</accession>
<keyword evidence="2" id="KW-0012">Acyltransferase</keyword>
<dbReference type="RefSeq" id="WP_144536969.1">
    <property type="nucleotide sequence ID" value="NZ_JACSQO010000007.1"/>
</dbReference>
<evidence type="ECO:0000313" key="5">
    <source>
        <dbReference type="Proteomes" id="UP000640786"/>
    </source>
</evidence>
<dbReference type="PANTHER" id="PTHR43800:SF1">
    <property type="entry name" value="PEPTIDYL-LYSINE N-ACETYLTRANSFERASE YJAB"/>
    <property type="match status" value="1"/>
</dbReference>
<evidence type="ECO:0000256" key="1">
    <source>
        <dbReference type="ARBA" id="ARBA00022679"/>
    </source>
</evidence>
<comment type="caution">
    <text evidence="4">The sequence shown here is derived from an EMBL/GenBank/DDBJ whole genome shotgun (WGS) entry which is preliminary data.</text>
</comment>
<dbReference type="PROSITE" id="PS51186">
    <property type="entry name" value="GNAT"/>
    <property type="match status" value="1"/>
</dbReference>
<dbReference type="EMBL" id="JACSQO010000007">
    <property type="protein sequence ID" value="MBD7945149.1"/>
    <property type="molecule type" value="Genomic_DNA"/>
</dbReference>
<dbReference type="SUPFAM" id="SSF55729">
    <property type="entry name" value="Acyl-CoA N-acyltransferases (Nat)"/>
    <property type="match status" value="1"/>
</dbReference>
<reference evidence="4 5" key="1">
    <citation type="submission" date="2020-08" db="EMBL/GenBank/DDBJ databases">
        <title>A Genomic Blueprint of the Chicken Gut Microbiome.</title>
        <authorList>
            <person name="Gilroy R."/>
            <person name="Ravi A."/>
            <person name="Getino M."/>
            <person name="Pursley I."/>
            <person name="Horton D.L."/>
            <person name="Alikhan N.-F."/>
            <person name="Baker D."/>
            <person name="Gharbi K."/>
            <person name="Hall N."/>
            <person name="Watson M."/>
            <person name="Adriaenssens E.M."/>
            <person name="Foster-Nyarko E."/>
            <person name="Jarju S."/>
            <person name="Secka A."/>
            <person name="Antonio M."/>
            <person name="Oren A."/>
            <person name="Chaudhuri R."/>
            <person name="La Ragione R.M."/>
            <person name="Hildebrand F."/>
            <person name="Pallen M.J."/>
        </authorList>
    </citation>
    <scope>NUCLEOTIDE SEQUENCE [LARGE SCALE GENOMIC DNA]</scope>
    <source>
        <strain evidence="4 5">Sa2BUA9</strain>
    </source>
</reference>
<dbReference type="CDD" id="cd04301">
    <property type="entry name" value="NAT_SF"/>
    <property type="match status" value="1"/>
</dbReference>
<evidence type="ECO:0000256" key="2">
    <source>
        <dbReference type="ARBA" id="ARBA00023315"/>
    </source>
</evidence>
<dbReference type="InterPro" id="IPR000182">
    <property type="entry name" value="GNAT_dom"/>
</dbReference>
<evidence type="ECO:0000313" key="4">
    <source>
        <dbReference type="EMBL" id="MBD7945149.1"/>
    </source>
</evidence>
<feature type="domain" description="N-acetyltransferase" evidence="3">
    <location>
        <begin position="3"/>
        <end position="119"/>
    </location>
</feature>
<keyword evidence="1" id="KW-0808">Transferase</keyword>
<dbReference type="Proteomes" id="UP000640786">
    <property type="component" value="Unassembled WGS sequence"/>
</dbReference>
<name>A0ABR8RBM9_9BACI</name>
<dbReference type="InterPro" id="IPR016181">
    <property type="entry name" value="Acyl_CoA_acyltransferase"/>
</dbReference>
<gene>
    <name evidence="4" type="ORF">H9650_13565</name>
</gene>
<dbReference type="Gene3D" id="3.40.630.30">
    <property type="match status" value="1"/>
</dbReference>